<comment type="caution">
    <text evidence="4">The sequence shown here is derived from an EMBL/GenBank/DDBJ whole genome shotgun (WGS) entry which is preliminary data.</text>
</comment>
<evidence type="ECO:0000313" key="4">
    <source>
        <dbReference type="EMBL" id="MST59829.1"/>
    </source>
</evidence>
<dbReference type="AlphaFoldDB" id="A0A6N7X979"/>
<feature type="transmembrane region" description="Helical" evidence="2">
    <location>
        <begin position="114"/>
        <end position="136"/>
    </location>
</feature>
<dbReference type="PANTHER" id="PTHR30336:SF20">
    <property type="entry name" value="DUF218 DOMAIN-CONTAINING PROTEIN"/>
    <property type="match status" value="1"/>
</dbReference>
<dbReference type="EMBL" id="VUND01000001">
    <property type="protein sequence ID" value="MST59829.1"/>
    <property type="molecule type" value="Genomic_DNA"/>
</dbReference>
<evidence type="ECO:0000313" key="5">
    <source>
        <dbReference type="Proteomes" id="UP000434342"/>
    </source>
</evidence>
<protein>
    <submittedName>
        <fullName evidence="4">YdcF family protein</fullName>
    </submittedName>
</protein>
<organism evidence="4 5">
    <name type="scientific">Parafannyhessea umbonata</name>
    <dbReference type="NCBI Taxonomy" id="604330"/>
    <lineage>
        <taxon>Bacteria</taxon>
        <taxon>Bacillati</taxon>
        <taxon>Actinomycetota</taxon>
        <taxon>Coriobacteriia</taxon>
        <taxon>Coriobacteriales</taxon>
        <taxon>Atopobiaceae</taxon>
        <taxon>Parafannyhessea</taxon>
    </lineage>
</organism>
<feature type="transmembrane region" description="Helical" evidence="2">
    <location>
        <begin position="51"/>
        <end position="75"/>
    </location>
</feature>
<proteinExistence type="predicted"/>
<dbReference type="PANTHER" id="PTHR30336">
    <property type="entry name" value="INNER MEMBRANE PROTEIN, PROBABLE PERMEASE"/>
    <property type="match status" value="1"/>
</dbReference>
<dbReference type="InterPro" id="IPR003848">
    <property type="entry name" value="DUF218"/>
</dbReference>
<dbReference type="Gene3D" id="3.40.50.620">
    <property type="entry name" value="HUPs"/>
    <property type="match status" value="1"/>
</dbReference>
<feature type="transmembrane region" description="Helical" evidence="2">
    <location>
        <begin position="81"/>
        <end position="102"/>
    </location>
</feature>
<evidence type="ECO:0000256" key="2">
    <source>
        <dbReference type="SAM" id="Phobius"/>
    </source>
</evidence>
<name>A0A6N7X979_9ACTN</name>
<accession>A0A6N7X979</accession>
<evidence type="ECO:0000256" key="1">
    <source>
        <dbReference type="SAM" id="MobiDB-lite"/>
    </source>
</evidence>
<feature type="transmembrane region" description="Helical" evidence="2">
    <location>
        <begin position="142"/>
        <end position="161"/>
    </location>
</feature>
<dbReference type="InterPro" id="IPR014729">
    <property type="entry name" value="Rossmann-like_a/b/a_fold"/>
</dbReference>
<dbReference type="CDD" id="cd06259">
    <property type="entry name" value="YdcF-like"/>
    <property type="match status" value="1"/>
</dbReference>
<keyword evidence="2" id="KW-1133">Transmembrane helix</keyword>
<dbReference type="InterPro" id="IPR051599">
    <property type="entry name" value="Cell_Envelope_Assoc"/>
</dbReference>
<dbReference type="Proteomes" id="UP000434342">
    <property type="component" value="Unassembled WGS sequence"/>
</dbReference>
<gene>
    <name evidence="4" type="ORF">FYJ69_02720</name>
</gene>
<dbReference type="Pfam" id="PF02698">
    <property type="entry name" value="DUF218"/>
    <property type="match status" value="1"/>
</dbReference>
<dbReference type="GO" id="GO:0005886">
    <property type="term" value="C:plasma membrane"/>
    <property type="evidence" value="ECO:0007669"/>
    <property type="project" value="TreeGrafter"/>
</dbReference>
<keyword evidence="2" id="KW-0472">Membrane</keyword>
<reference evidence="4 5" key="1">
    <citation type="submission" date="2019-08" db="EMBL/GenBank/DDBJ databases">
        <title>In-depth cultivation of the pig gut microbiome towards novel bacterial diversity and tailored functional studies.</title>
        <authorList>
            <person name="Wylensek D."/>
            <person name="Hitch T.C.A."/>
            <person name="Clavel T."/>
        </authorList>
    </citation>
    <scope>NUCLEOTIDE SEQUENCE [LARGE SCALE GENOMIC DNA]</scope>
    <source>
        <strain evidence="4 5">WB01_CNA04</strain>
    </source>
</reference>
<feature type="domain" description="DUF218" evidence="3">
    <location>
        <begin position="178"/>
        <end position="310"/>
    </location>
</feature>
<evidence type="ECO:0000259" key="3">
    <source>
        <dbReference type="Pfam" id="PF02698"/>
    </source>
</evidence>
<sequence length="328" mass="34425">MCRQFGAVMNKRAAKPSSHPQESARKAHGAATMRHTRTSTLEGSELRWRSAVYAVCAVSLALGVTFLACAFPDGASRPSTYLWVACALAFATLTASNAAYLARHPGRPTIGMMPVAVASAGAAAAPLAASATGSAAPLRTCAIVALALGVACVAVFGCLFVKMRAAYANAPAPGEKSVLIVLGAAVRSGRPCQTLARRLDVAADLLLGRPHRMAVLTGGASAARPSEPTEAEAMARYLRECGVPEAQLLLEPRAANTRQNVSFSLEVVREAGLAGRQLCVVSNDYHLWRALRCARRQGAELVPVAARTPRVSALQQWCREALTILAGR</sequence>
<keyword evidence="2" id="KW-0812">Transmembrane</keyword>
<feature type="region of interest" description="Disordered" evidence="1">
    <location>
        <begin position="1"/>
        <end position="38"/>
    </location>
</feature>